<evidence type="ECO:0000256" key="4">
    <source>
        <dbReference type="ARBA" id="ARBA00011736"/>
    </source>
</evidence>
<dbReference type="GO" id="GO:0005791">
    <property type="term" value="C:rough endoplasmic reticulum"/>
    <property type="evidence" value="ECO:0007669"/>
    <property type="project" value="Ensembl"/>
</dbReference>
<keyword evidence="17" id="KW-1185">Reference proteome</keyword>
<protein>
    <recommendedName>
        <fullName evidence="14">Carbonic anhydrase</fullName>
        <ecNumber evidence="14">4.2.1.1</ecNumber>
    </recommendedName>
</protein>
<dbReference type="GO" id="GO:0048471">
    <property type="term" value="C:perinuclear region of cytoplasm"/>
    <property type="evidence" value="ECO:0007669"/>
    <property type="project" value="Ensembl"/>
</dbReference>
<dbReference type="OMA" id="AVEFHLH"/>
<dbReference type="GO" id="GO:0005793">
    <property type="term" value="C:endoplasmic reticulum-Golgi intermediate compartment"/>
    <property type="evidence" value="ECO:0007669"/>
    <property type="project" value="Ensembl"/>
</dbReference>
<keyword evidence="9" id="KW-0325">Glycoprotein</keyword>
<comment type="function">
    <text evidence="12">Catalyzes the reversible hydration of carbon dioxide into bicarbonate and protons and thus is essential to maintaining intracellular and extracellular pH. May stimulate the sodium/bicarbonate transporter activity of SLC4A4 that acts in pH homeostasis. It is essential for acid overload removal from the retina and retina epithelium, and acid release in the choriocapillaris in the choroid.</text>
</comment>
<comment type="subcellular location">
    <subcellularLocation>
        <location evidence="2">Cell membrane</location>
        <topology evidence="2">Lipid-anchor</topology>
        <topology evidence="2">GPI-anchor</topology>
    </subcellularLocation>
</comment>
<keyword evidence="10 14" id="KW-0456">Lyase</keyword>
<evidence type="ECO:0000256" key="14">
    <source>
        <dbReference type="RuleBase" id="RU367011"/>
    </source>
</evidence>
<dbReference type="InterPro" id="IPR023561">
    <property type="entry name" value="Carbonic_anhydrase_a-class"/>
</dbReference>
<keyword evidence="6" id="KW-0336">GPI-anchor</keyword>
<dbReference type="GO" id="GO:0031526">
    <property type="term" value="C:brush border membrane"/>
    <property type="evidence" value="ECO:0007669"/>
    <property type="project" value="Ensembl"/>
</dbReference>
<dbReference type="InterPro" id="IPR001148">
    <property type="entry name" value="CA_dom"/>
</dbReference>
<comment type="catalytic activity">
    <reaction evidence="13">
        <text>hydrogencarbonate + H(+) = CO2 + H2O</text>
        <dbReference type="Rhea" id="RHEA:10748"/>
        <dbReference type="ChEBI" id="CHEBI:15377"/>
        <dbReference type="ChEBI" id="CHEBI:15378"/>
        <dbReference type="ChEBI" id="CHEBI:16526"/>
        <dbReference type="ChEBI" id="CHEBI:17544"/>
        <dbReference type="EC" id="4.2.1.1"/>
    </reaction>
    <physiologicalReaction direction="left-to-right" evidence="13">
        <dbReference type="Rhea" id="RHEA:10749"/>
    </physiologicalReaction>
    <physiologicalReaction direction="right-to-left" evidence="13">
        <dbReference type="Rhea" id="RHEA:10750"/>
    </physiologicalReaction>
</comment>
<dbReference type="SMART" id="SM01057">
    <property type="entry name" value="Carb_anhydrase"/>
    <property type="match status" value="1"/>
</dbReference>
<dbReference type="GeneTree" id="ENSGT00940000155690"/>
<dbReference type="OrthoDB" id="429145at2759"/>
<dbReference type="Pfam" id="PF00194">
    <property type="entry name" value="Carb_anhydrase"/>
    <property type="match status" value="1"/>
</dbReference>
<comment type="subunit">
    <text evidence="4">Interacts with SLC4A4.</text>
</comment>
<dbReference type="GO" id="GO:0005802">
    <property type="term" value="C:trans-Golgi network"/>
    <property type="evidence" value="ECO:0007669"/>
    <property type="project" value="Ensembl"/>
</dbReference>
<evidence type="ECO:0000259" key="15">
    <source>
        <dbReference type="PROSITE" id="PS51144"/>
    </source>
</evidence>
<dbReference type="PANTHER" id="PTHR18952:SF95">
    <property type="entry name" value="CARBONIC ANHYDRASE 4"/>
    <property type="match status" value="1"/>
</dbReference>
<keyword evidence="5" id="KW-1003">Cell membrane</keyword>
<dbReference type="GO" id="GO:0030667">
    <property type="term" value="C:secretory granule membrane"/>
    <property type="evidence" value="ECO:0007669"/>
    <property type="project" value="Ensembl"/>
</dbReference>
<dbReference type="GeneID" id="103732529"/>
<dbReference type="Proteomes" id="UP000694381">
    <property type="component" value="Unassembled WGS sequence"/>
</dbReference>
<evidence type="ECO:0000256" key="2">
    <source>
        <dbReference type="ARBA" id="ARBA00004609"/>
    </source>
</evidence>
<dbReference type="SUPFAM" id="SSF51069">
    <property type="entry name" value="Carbonic anhydrase"/>
    <property type="match status" value="1"/>
</dbReference>
<comment type="similarity">
    <text evidence="3 14">Belongs to the alpha-carbonic anhydrase family.</text>
</comment>
<evidence type="ECO:0000256" key="12">
    <source>
        <dbReference type="ARBA" id="ARBA00045603"/>
    </source>
</evidence>
<evidence type="ECO:0000256" key="6">
    <source>
        <dbReference type="ARBA" id="ARBA00022622"/>
    </source>
</evidence>
<feature type="domain" description="Alpha-carbonic anhydrase" evidence="15">
    <location>
        <begin position="26"/>
        <end position="290"/>
    </location>
</feature>
<dbReference type="PROSITE" id="PS51144">
    <property type="entry name" value="ALPHA_CA_2"/>
    <property type="match status" value="1"/>
</dbReference>
<keyword evidence="6" id="KW-0472">Membrane</keyword>
<dbReference type="GO" id="GO:0030658">
    <property type="term" value="C:transport vesicle membrane"/>
    <property type="evidence" value="ECO:0007669"/>
    <property type="project" value="Ensembl"/>
</dbReference>
<evidence type="ECO:0000256" key="10">
    <source>
        <dbReference type="ARBA" id="ARBA00023239"/>
    </source>
</evidence>
<keyword evidence="7 14" id="KW-0479">Metal-binding</keyword>
<dbReference type="GO" id="GO:0015701">
    <property type="term" value="P:bicarbonate transport"/>
    <property type="evidence" value="ECO:0007669"/>
    <property type="project" value="Ensembl"/>
</dbReference>
<keyword evidence="8 14" id="KW-0862">Zinc</keyword>
<dbReference type="RefSeq" id="XP_008829353.1">
    <property type="nucleotide sequence ID" value="XM_008831131.3"/>
</dbReference>
<feature type="chain" id="PRO_5034748622" description="Carbonic anhydrase" evidence="14">
    <location>
        <begin position="20"/>
        <end position="317"/>
    </location>
</feature>
<comment type="function">
    <text evidence="14">Reversible hydration of carbon dioxide.</text>
</comment>
<evidence type="ECO:0000313" key="16">
    <source>
        <dbReference type="Ensembl" id="ENSNGAP00000013490.1"/>
    </source>
</evidence>
<gene>
    <name evidence="16" type="primary">Ca4</name>
</gene>
<feature type="signal peptide" evidence="14">
    <location>
        <begin position="1"/>
        <end position="19"/>
    </location>
</feature>
<dbReference type="GO" id="GO:0009897">
    <property type="term" value="C:external side of plasma membrane"/>
    <property type="evidence" value="ECO:0007669"/>
    <property type="project" value="Ensembl"/>
</dbReference>
<dbReference type="InterPro" id="IPR036398">
    <property type="entry name" value="CA_dom_sf"/>
</dbReference>
<evidence type="ECO:0000256" key="11">
    <source>
        <dbReference type="ARBA" id="ARBA00023288"/>
    </source>
</evidence>
<reference evidence="16" key="1">
    <citation type="submission" date="2025-08" db="UniProtKB">
        <authorList>
            <consortium name="Ensembl"/>
        </authorList>
    </citation>
    <scope>IDENTIFICATION</scope>
</reference>
<dbReference type="GO" id="GO:0008270">
    <property type="term" value="F:zinc ion binding"/>
    <property type="evidence" value="ECO:0007669"/>
    <property type="project" value="UniProtKB-UniRule"/>
</dbReference>
<evidence type="ECO:0000256" key="5">
    <source>
        <dbReference type="ARBA" id="ARBA00022475"/>
    </source>
</evidence>
<evidence type="ECO:0000256" key="7">
    <source>
        <dbReference type="ARBA" id="ARBA00022723"/>
    </source>
</evidence>
<proteinExistence type="inferred from homology"/>
<dbReference type="AlphaFoldDB" id="A0A8C6W7M9"/>
<organism evidence="16 17">
    <name type="scientific">Nannospalax galili</name>
    <name type="common">Northern Israeli blind subterranean mole rat</name>
    <name type="synonym">Spalax galili</name>
    <dbReference type="NCBI Taxonomy" id="1026970"/>
    <lineage>
        <taxon>Eukaryota</taxon>
        <taxon>Metazoa</taxon>
        <taxon>Chordata</taxon>
        <taxon>Craniata</taxon>
        <taxon>Vertebrata</taxon>
        <taxon>Euteleostomi</taxon>
        <taxon>Mammalia</taxon>
        <taxon>Eutheria</taxon>
        <taxon>Euarchontoglires</taxon>
        <taxon>Glires</taxon>
        <taxon>Rodentia</taxon>
        <taxon>Myomorpha</taxon>
        <taxon>Muroidea</taxon>
        <taxon>Spalacidae</taxon>
        <taxon>Spalacinae</taxon>
        <taxon>Nannospalax</taxon>
    </lineage>
</organism>
<dbReference type="EC" id="4.2.1.1" evidence="14"/>
<dbReference type="InterPro" id="IPR018338">
    <property type="entry name" value="Carbonic_anhydrase_a-class_CS"/>
</dbReference>
<dbReference type="FunFam" id="3.10.200.10:FF:000003">
    <property type="entry name" value="Carbonic anhydrase 12"/>
    <property type="match status" value="1"/>
</dbReference>
<keyword evidence="14" id="KW-0732">Signal</keyword>
<reference evidence="16" key="2">
    <citation type="submission" date="2025-09" db="UniProtKB">
        <authorList>
            <consortium name="Ensembl"/>
        </authorList>
    </citation>
    <scope>IDENTIFICATION</scope>
</reference>
<name>A0A8C6W7M9_NANGA</name>
<dbReference type="Ensembl" id="ENSNGAT00000019070.1">
    <property type="protein sequence ID" value="ENSNGAP00000013490.1"/>
    <property type="gene ID" value="ENSNGAG00000015052.1"/>
</dbReference>
<evidence type="ECO:0000256" key="8">
    <source>
        <dbReference type="ARBA" id="ARBA00022833"/>
    </source>
</evidence>
<dbReference type="PANTHER" id="PTHR18952">
    <property type="entry name" value="CARBONIC ANHYDRASE"/>
    <property type="match status" value="1"/>
</dbReference>
<keyword evidence="11" id="KW-0449">Lipoprotein</keyword>
<evidence type="ECO:0000256" key="1">
    <source>
        <dbReference type="ARBA" id="ARBA00001947"/>
    </source>
</evidence>
<accession>A0A8C6W7M9</accession>
<dbReference type="Gene3D" id="3.10.200.10">
    <property type="entry name" value="Alpha carbonic anhydrase"/>
    <property type="match status" value="1"/>
</dbReference>
<dbReference type="GO" id="GO:0004089">
    <property type="term" value="F:carbonate dehydratase activity"/>
    <property type="evidence" value="ECO:0007669"/>
    <property type="project" value="UniProtKB-UniRule"/>
</dbReference>
<comment type="cofactor">
    <cofactor evidence="1 14">
        <name>Zn(2+)</name>
        <dbReference type="ChEBI" id="CHEBI:29105"/>
    </cofactor>
</comment>
<evidence type="ECO:0000256" key="3">
    <source>
        <dbReference type="ARBA" id="ARBA00010718"/>
    </source>
</evidence>
<sequence>MQRLLVLLALAEAVTLAYADDSTEEPHWCYEIQATELNNNCKGPDHWPGDCQKTHQSPINIVTTTARLDKNLGPFSFFGYNKKEKRVVTNNGHSVMVLLGTEVYIAEGGLTSQYQATQLHLHWSQEVDRGSEHTVDGKHFAMEMHIVHEKKTGTSSNKNVLQNPNDKIAVLAFLVEVGDKINNGFQPLVNALTSISKPNMSTTVNEINLMDMLPNEEKLRHYFRYSGSLTTPTCDETVIWTVFKEPIKLHEHQFEAFSQKLFYDQEETLTMKDNVRPVQQLGDRQVYKSRAPGQLLSLPLPTLLVSTFAYLMVSLLR</sequence>
<dbReference type="GO" id="GO:0070062">
    <property type="term" value="C:extracellular exosome"/>
    <property type="evidence" value="ECO:0007669"/>
    <property type="project" value="Ensembl"/>
</dbReference>
<dbReference type="CTD" id="762"/>
<dbReference type="PROSITE" id="PS00162">
    <property type="entry name" value="ALPHA_CA_1"/>
    <property type="match status" value="1"/>
</dbReference>
<evidence type="ECO:0000256" key="9">
    <source>
        <dbReference type="ARBA" id="ARBA00023180"/>
    </source>
</evidence>
<evidence type="ECO:0000256" key="13">
    <source>
        <dbReference type="ARBA" id="ARBA00049061"/>
    </source>
</evidence>
<evidence type="ECO:0000313" key="17">
    <source>
        <dbReference type="Proteomes" id="UP000694381"/>
    </source>
</evidence>